<keyword evidence="1" id="KW-0812">Transmembrane</keyword>
<proteinExistence type="predicted"/>
<dbReference type="AlphaFoldDB" id="A0A1J4MRN4"/>
<feature type="transmembrane region" description="Helical" evidence="1">
    <location>
        <begin position="59"/>
        <end position="79"/>
    </location>
</feature>
<name>A0A1J4MRN4_9CRYT</name>
<gene>
    <name evidence="2" type="ORF">cand_006960</name>
</gene>
<evidence type="ECO:0000313" key="3">
    <source>
        <dbReference type="Proteomes" id="UP000186804"/>
    </source>
</evidence>
<keyword evidence="1" id="KW-0472">Membrane</keyword>
<accession>A0A1J4MRN4</accession>
<evidence type="ECO:0000256" key="1">
    <source>
        <dbReference type="SAM" id="Phobius"/>
    </source>
</evidence>
<comment type="caution">
    <text evidence="2">The sequence shown here is derived from an EMBL/GenBank/DDBJ whole genome shotgun (WGS) entry which is preliminary data.</text>
</comment>
<dbReference type="Proteomes" id="UP000186804">
    <property type="component" value="Unassembled WGS sequence"/>
</dbReference>
<dbReference type="GeneID" id="92364881"/>
<protein>
    <submittedName>
        <fullName evidence="2">Uncharacterized protein</fullName>
    </submittedName>
</protein>
<reference evidence="2 3" key="1">
    <citation type="submission" date="2016-10" db="EMBL/GenBank/DDBJ databases">
        <title>Reductive evolution of mitochondrial metabolism and differential evolution of invasion-related proteins in Cryptosporidium.</title>
        <authorList>
            <person name="Liu S."/>
            <person name="Roellig D.M."/>
            <person name="Guo Y."/>
            <person name="Li N."/>
            <person name="Frace M.A."/>
            <person name="Tang K."/>
            <person name="Zhang L."/>
            <person name="Feng Y."/>
            <person name="Xiao L."/>
        </authorList>
    </citation>
    <scope>NUCLEOTIDE SEQUENCE [LARGE SCALE GENOMIC DNA]</scope>
    <source>
        <strain evidence="2">30847</strain>
    </source>
</reference>
<dbReference type="RefSeq" id="XP_067067953.1">
    <property type="nucleotide sequence ID" value="XM_067210936.1"/>
</dbReference>
<dbReference type="EMBL" id="LRBS01000068">
    <property type="protein sequence ID" value="OII76107.1"/>
    <property type="molecule type" value="Genomic_DNA"/>
</dbReference>
<dbReference type="VEuPathDB" id="CryptoDB:cand_006960"/>
<evidence type="ECO:0000313" key="2">
    <source>
        <dbReference type="EMBL" id="OII76107.1"/>
    </source>
</evidence>
<keyword evidence="3" id="KW-1185">Reference proteome</keyword>
<sequence length="238" mass="28129">MQRSSSILKQSKVENDIVAREVLHYKKTDKFPEYTPLKDYPNAISSNCNSTSFSITSKLLLIIMILSLIMFGAILHRIFITLSFSSKNEIVQQQEIVKEENIIPKNSVSDDKIKDNEIISTNEFELNTKYQEKEEEPIWKSYHILRKKYANTESDESIKRRLKNLRRRYKYYEMENRQNIPNTSIYKTLKNLSNKDNLSNPIYEVNQIDKQKNRSSVLYKGFRGIKDESTQSNEYNFI</sequence>
<dbReference type="OrthoDB" id="10343428at2759"/>
<organism evidence="2 3">
    <name type="scientific">Cryptosporidium andersoni</name>
    <dbReference type="NCBI Taxonomy" id="117008"/>
    <lineage>
        <taxon>Eukaryota</taxon>
        <taxon>Sar</taxon>
        <taxon>Alveolata</taxon>
        <taxon>Apicomplexa</taxon>
        <taxon>Conoidasida</taxon>
        <taxon>Coccidia</taxon>
        <taxon>Eucoccidiorida</taxon>
        <taxon>Eimeriorina</taxon>
        <taxon>Cryptosporidiidae</taxon>
        <taxon>Cryptosporidium</taxon>
    </lineage>
</organism>
<keyword evidence="1" id="KW-1133">Transmembrane helix</keyword>